<evidence type="ECO:0000256" key="5">
    <source>
        <dbReference type="ARBA" id="ARBA00023136"/>
    </source>
</evidence>
<feature type="transmembrane region" description="Helical" evidence="9">
    <location>
        <begin position="225"/>
        <end position="243"/>
    </location>
</feature>
<proteinExistence type="inferred from homology"/>
<evidence type="ECO:0000256" key="6">
    <source>
        <dbReference type="ARBA" id="ARBA00023170"/>
    </source>
</evidence>
<name>A0ABN8LBY1_9CNID</name>
<gene>
    <name evidence="11" type="ORF">PEVE_00000018</name>
</gene>
<dbReference type="InterPro" id="IPR000276">
    <property type="entry name" value="GPCR_Rhodpsn"/>
</dbReference>
<dbReference type="PANTHER" id="PTHR24240">
    <property type="entry name" value="OPSIN"/>
    <property type="match status" value="1"/>
</dbReference>
<feature type="domain" description="G-protein coupled receptors family 1 profile" evidence="10">
    <location>
        <begin position="351"/>
        <end position="602"/>
    </location>
</feature>
<feature type="transmembrane region" description="Helical" evidence="9">
    <location>
        <begin position="172"/>
        <end position="195"/>
    </location>
</feature>
<keyword evidence="4 8" id="KW-0297">G-protein coupled receptor</keyword>
<dbReference type="PROSITE" id="PS50262">
    <property type="entry name" value="G_PROTEIN_RECEP_F1_2"/>
    <property type="match status" value="2"/>
</dbReference>
<keyword evidence="12" id="KW-1185">Reference proteome</keyword>
<dbReference type="InterPro" id="IPR017452">
    <property type="entry name" value="GPCR_Rhodpsn_7TM"/>
</dbReference>
<organism evidence="11 12">
    <name type="scientific">Porites evermanni</name>
    <dbReference type="NCBI Taxonomy" id="104178"/>
    <lineage>
        <taxon>Eukaryota</taxon>
        <taxon>Metazoa</taxon>
        <taxon>Cnidaria</taxon>
        <taxon>Anthozoa</taxon>
        <taxon>Hexacorallia</taxon>
        <taxon>Scleractinia</taxon>
        <taxon>Fungiina</taxon>
        <taxon>Poritidae</taxon>
        <taxon>Porites</taxon>
    </lineage>
</organism>
<dbReference type="Gene3D" id="1.20.1070.10">
    <property type="entry name" value="Rhodopsin 7-helix transmembrane proteins"/>
    <property type="match status" value="2"/>
</dbReference>
<dbReference type="PRINTS" id="PR00237">
    <property type="entry name" value="GPCRRHODOPSN"/>
</dbReference>
<evidence type="ECO:0000313" key="12">
    <source>
        <dbReference type="Proteomes" id="UP001159427"/>
    </source>
</evidence>
<evidence type="ECO:0000259" key="10">
    <source>
        <dbReference type="PROSITE" id="PS50262"/>
    </source>
</evidence>
<feature type="transmembrane region" description="Helical" evidence="9">
    <location>
        <begin position="263"/>
        <end position="284"/>
    </location>
</feature>
<feature type="transmembrane region" description="Helical" evidence="9">
    <location>
        <begin position="492"/>
        <end position="516"/>
    </location>
</feature>
<keyword evidence="6 8" id="KW-0675">Receptor</keyword>
<accession>A0ABN8LBY1</accession>
<protein>
    <recommendedName>
        <fullName evidence="10">G-protein coupled receptors family 1 profile domain-containing protein</fullName>
    </recommendedName>
</protein>
<feature type="transmembrane region" description="Helical" evidence="9">
    <location>
        <begin position="550"/>
        <end position="569"/>
    </location>
</feature>
<dbReference type="InterPro" id="IPR050125">
    <property type="entry name" value="GPCR_opsins"/>
</dbReference>
<dbReference type="CDD" id="cd00637">
    <property type="entry name" value="7tm_classA_rhodopsin-like"/>
    <property type="match status" value="2"/>
</dbReference>
<sequence>MLNELKSRSKEQVILESVSFGFLSLLMLVGNFLTLLVMLLNRRLRTIPNVFVTSLAVSDFFIGAVTSGPLGIPVLLTSQWPFSDTTCQFQGYIVIALAVASVHTLALMAVNRYFRIVKASKYRRYFTKKKTMIMILVSWFYSMCCPLPYFLAGHKMVFHASKFFCYPPINNPVFLSYGVPLYIGIPTSIIFYCYLKIFKTVRSHNNNFHLPGNQASMANVEEIKVARTLFVIVVFFNLCWTPVFLIDIVDTILGRWTFPREVYVAYTFLANISSALNPFIYGVLNKNFRKDYLKLLCCRYCRSQTVVRPLALEGGSNQLEDMLIALKSRSKEQVILESVSFGFLSLLMLVGNFLTLLVMLLNRRLRTIPNMFVASLAVSDFSIGALTSVPLGIPTLVTSHWPFNDATCQFQGYIVMALVAASVHTLALMAVNRYFRIVKPSKYRRYFTKKKTMMMLLVSWFYSIYCPLPYFLSGHKTVFLASKFFCFVPIDNNIFTAYGIPLYIGIPTIIIVYCYLSIFKTVRTHNNNIQFSRKPVSAANVKEIKVTRTLFVMVVFFNLCWIPILLIDIVDSIQTRWTFSREVYVAYTFLAHVSSALNPLIYGVLNRNFRTDYLKLLCCRYCRSQKRSCSHPGIKFFNISFVVLDGWQLNNPPCYVAKPSDKDNSKYVRGITRRYRLMFGRFRVGSFGTCCISDISVAVQRFNVPVPRVHSHSLSCCISSHIGLDGG</sequence>
<evidence type="ECO:0000256" key="4">
    <source>
        <dbReference type="ARBA" id="ARBA00023040"/>
    </source>
</evidence>
<evidence type="ECO:0000256" key="3">
    <source>
        <dbReference type="ARBA" id="ARBA00022989"/>
    </source>
</evidence>
<dbReference type="PROSITE" id="PS00237">
    <property type="entry name" value="G_PROTEIN_RECEP_F1_1"/>
    <property type="match status" value="2"/>
</dbReference>
<comment type="subcellular location">
    <subcellularLocation>
        <location evidence="1">Membrane</location>
        <topology evidence="1">Multi-pass membrane protein</topology>
    </subcellularLocation>
</comment>
<feature type="transmembrane region" description="Helical" evidence="9">
    <location>
        <begin position="452"/>
        <end position="472"/>
    </location>
</feature>
<evidence type="ECO:0000256" key="8">
    <source>
        <dbReference type="RuleBase" id="RU000688"/>
    </source>
</evidence>
<dbReference type="SMART" id="SM01381">
    <property type="entry name" value="7TM_GPCR_Srsx"/>
    <property type="match status" value="1"/>
</dbReference>
<evidence type="ECO:0000313" key="11">
    <source>
        <dbReference type="EMBL" id="CAH3013591.1"/>
    </source>
</evidence>
<evidence type="ECO:0000256" key="9">
    <source>
        <dbReference type="SAM" id="Phobius"/>
    </source>
</evidence>
<comment type="caution">
    <text evidence="11">The sequence shown here is derived from an EMBL/GenBank/DDBJ whole genome shotgun (WGS) entry which is preliminary data.</text>
</comment>
<feature type="transmembrane region" description="Helical" evidence="9">
    <location>
        <begin position="584"/>
        <end position="605"/>
    </location>
</feature>
<keyword evidence="7 8" id="KW-0807">Transducer</keyword>
<dbReference type="Proteomes" id="UP001159427">
    <property type="component" value="Unassembled WGS sequence"/>
</dbReference>
<evidence type="ECO:0000256" key="7">
    <source>
        <dbReference type="ARBA" id="ARBA00023224"/>
    </source>
</evidence>
<feature type="transmembrane region" description="Helical" evidence="9">
    <location>
        <begin position="52"/>
        <end position="72"/>
    </location>
</feature>
<reference evidence="11 12" key="1">
    <citation type="submission" date="2022-05" db="EMBL/GenBank/DDBJ databases">
        <authorList>
            <consortium name="Genoscope - CEA"/>
            <person name="William W."/>
        </authorList>
    </citation>
    <scope>NUCLEOTIDE SEQUENCE [LARGE SCALE GENOMIC DNA]</scope>
</reference>
<dbReference type="SUPFAM" id="SSF81321">
    <property type="entry name" value="Family A G protein-coupled receptor-like"/>
    <property type="match status" value="2"/>
</dbReference>
<feature type="transmembrane region" description="Helical" evidence="9">
    <location>
        <begin position="334"/>
        <end position="361"/>
    </location>
</feature>
<dbReference type="Pfam" id="PF00001">
    <property type="entry name" value="7tm_1"/>
    <property type="match status" value="2"/>
</dbReference>
<feature type="transmembrane region" description="Helical" evidence="9">
    <location>
        <begin position="92"/>
        <end position="110"/>
    </location>
</feature>
<keyword evidence="5 9" id="KW-0472">Membrane</keyword>
<feature type="transmembrane region" description="Helical" evidence="9">
    <location>
        <begin position="410"/>
        <end position="431"/>
    </location>
</feature>
<feature type="transmembrane region" description="Helical" evidence="9">
    <location>
        <begin position="131"/>
        <end position="152"/>
    </location>
</feature>
<keyword evidence="3 9" id="KW-1133">Transmembrane helix</keyword>
<feature type="domain" description="G-protein coupled receptors family 1 profile" evidence="10">
    <location>
        <begin position="30"/>
        <end position="281"/>
    </location>
</feature>
<keyword evidence="2 8" id="KW-0812">Transmembrane</keyword>
<feature type="transmembrane region" description="Helical" evidence="9">
    <location>
        <begin position="20"/>
        <end position="40"/>
    </location>
</feature>
<dbReference type="EMBL" id="CALNXI010000001">
    <property type="protein sequence ID" value="CAH3013591.1"/>
    <property type="molecule type" value="Genomic_DNA"/>
</dbReference>
<evidence type="ECO:0000256" key="1">
    <source>
        <dbReference type="ARBA" id="ARBA00004141"/>
    </source>
</evidence>
<comment type="similarity">
    <text evidence="8">Belongs to the G-protein coupled receptor 1 family.</text>
</comment>
<evidence type="ECO:0000256" key="2">
    <source>
        <dbReference type="ARBA" id="ARBA00022692"/>
    </source>
</evidence>